<organism evidence="3 4">
    <name type="scientific">Paraburkholderia phenazinium</name>
    <dbReference type="NCBI Taxonomy" id="60549"/>
    <lineage>
        <taxon>Bacteria</taxon>
        <taxon>Pseudomonadati</taxon>
        <taxon>Pseudomonadota</taxon>
        <taxon>Betaproteobacteria</taxon>
        <taxon>Burkholderiales</taxon>
        <taxon>Burkholderiaceae</taxon>
        <taxon>Paraburkholderia</taxon>
    </lineage>
</organism>
<keyword evidence="3" id="KW-0489">Methyltransferase</keyword>
<dbReference type="RefSeq" id="WP_074268708.1">
    <property type="nucleotide sequence ID" value="NZ_FSRM01000002.1"/>
</dbReference>
<feature type="domain" description="Methyltransferase type 11" evidence="2">
    <location>
        <begin position="61"/>
        <end position="150"/>
    </location>
</feature>
<dbReference type="EMBL" id="FSRM01000002">
    <property type="protein sequence ID" value="SIO54900.1"/>
    <property type="molecule type" value="Genomic_DNA"/>
</dbReference>
<dbReference type="InterPro" id="IPR029063">
    <property type="entry name" value="SAM-dependent_MTases_sf"/>
</dbReference>
<keyword evidence="1" id="KW-1133">Transmembrane helix</keyword>
<gene>
    <name evidence="3" type="ORF">SAMN05444168_6967</name>
</gene>
<keyword evidence="3" id="KW-0808">Transferase</keyword>
<evidence type="ECO:0000259" key="2">
    <source>
        <dbReference type="Pfam" id="PF08241"/>
    </source>
</evidence>
<dbReference type="CDD" id="cd02440">
    <property type="entry name" value="AdoMet_MTases"/>
    <property type="match status" value="1"/>
</dbReference>
<dbReference type="SUPFAM" id="SSF53335">
    <property type="entry name" value="S-adenosyl-L-methionine-dependent methyltransferases"/>
    <property type="match status" value="1"/>
</dbReference>
<accession>A0A1N6KE88</accession>
<keyword evidence="1" id="KW-0472">Membrane</keyword>
<keyword evidence="1" id="KW-0812">Transmembrane</keyword>
<feature type="transmembrane region" description="Helical" evidence="1">
    <location>
        <begin position="224"/>
        <end position="247"/>
    </location>
</feature>
<dbReference type="Pfam" id="PF08241">
    <property type="entry name" value="Methyltransf_11"/>
    <property type="match status" value="1"/>
</dbReference>
<evidence type="ECO:0000256" key="1">
    <source>
        <dbReference type="SAM" id="Phobius"/>
    </source>
</evidence>
<dbReference type="AlphaFoldDB" id="A0A1N6KE88"/>
<evidence type="ECO:0000313" key="4">
    <source>
        <dbReference type="Proteomes" id="UP000184693"/>
    </source>
</evidence>
<dbReference type="Gene3D" id="3.40.50.150">
    <property type="entry name" value="Vaccinia Virus protein VP39"/>
    <property type="match status" value="1"/>
</dbReference>
<name>A0A1N6KE88_9BURK</name>
<dbReference type="Proteomes" id="UP000184693">
    <property type="component" value="Unassembled WGS sequence"/>
</dbReference>
<proteinExistence type="predicted"/>
<dbReference type="GO" id="GO:0032259">
    <property type="term" value="P:methylation"/>
    <property type="evidence" value="ECO:0007669"/>
    <property type="project" value="UniProtKB-KW"/>
</dbReference>
<sequence>MPDNALPSSSGKPGAEYGKSYREWKNWEVSNFGRLGKSESCYFDAEIKKANIKTDRKIRTLEIGFGNGSFLTYARKKQWDIVGTEINKDLVEAARRLNFDCICTADLSAFPDDTFDLVVAFDVLEHVSQENLLTFLREAKRILKDGGTFIARFPNGDSPFGLFNQNSDMTHITVIGSGKVKYLANELGVELVFVGGEAQPLITGTLRRTIHGLFSIPIKKIINLFVSLVFFQGGAIAFCSLNLVMIFRTRKSSSITASGGD</sequence>
<protein>
    <submittedName>
        <fullName evidence="3">Methyltransferase domain-containing protein</fullName>
    </submittedName>
</protein>
<dbReference type="InterPro" id="IPR013216">
    <property type="entry name" value="Methyltransf_11"/>
</dbReference>
<dbReference type="PANTHER" id="PTHR43861">
    <property type="entry name" value="TRANS-ACONITATE 2-METHYLTRANSFERASE-RELATED"/>
    <property type="match status" value="1"/>
</dbReference>
<reference evidence="3 4" key="1">
    <citation type="submission" date="2016-11" db="EMBL/GenBank/DDBJ databases">
        <authorList>
            <person name="Jaros S."/>
            <person name="Januszkiewicz K."/>
            <person name="Wedrychowicz H."/>
        </authorList>
    </citation>
    <scope>NUCLEOTIDE SEQUENCE [LARGE SCALE GENOMIC DNA]</scope>
    <source>
        <strain evidence="3 4">GAS86</strain>
    </source>
</reference>
<evidence type="ECO:0000313" key="3">
    <source>
        <dbReference type="EMBL" id="SIO54900.1"/>
    </source>
</evidence>
<dbReference type="GO" id="GO:0008757">
    <property type="term" value="F:S-adenosylmethionine-dependent methyltransferase activity"/>
    <property type="evidence" value="ECO:0007669"/>
    <property type="project" value="InterPro"/>
</dbReference>